<reference evidence="4" key="1">
    <citation type="submission" date="2017-02" db="EMBL/GenBank/DDBJ databases">
        <authorList>
            <person name="Daims H."/>
        </authorList>
    </citation>
    <scope>NUCLEOTIDE SEQUENCE [LARGE SCALE GENOMIC DNA]</scope>
</reference>
<dbReference type="EMBL" id="FUKI01000067">
    <property type="protein sequence ID" value="SJM90824.1"/>
    <property type="molecule type" value="Genomic_DNA"/>
</dbReference>
<dbReference type="InterPro" id="IPR000525">
    <property type="entry name" value="Initiator_Rep_WH1"/>
</dbReference>
<dbReference type="AlphaFoldDB" id="A0A1R4H3L8"/>
<dbReference type="Proteomes" id="UP000195667">
    <property type="component" value="Unassembled WGS sequence"/>
</dbReference>
<evidence type="ECO:0000256" key="1">
    <source>
        <dbReference type="ARBA" id="ARBA00038283"/>
    </source>
</evidence>
<protein>
    <recommendedName>
        <fullName evidence="2">Initiator Rep protein WH1 domain-containing protein</fullName>
    </recommendedName>
</protein>
<dbReference type="SUPFAM" id="SSF46785">
    <property type="entry name" value="Winged helix' DNA-binding domain"/>
    <property type="match status" value="2"/>
</dbReference>
<dbReference type="GO" id="GO:0006270">
    <property type="term" value="P:DNA replication initiation"/>
    <property type="evidence" value="ECO:0007669"/>
    <property type="project" value="InterPro"/>
</dbReference>
<dbReference type="InterPro" id="IPR036390">
    <property type="entry name" value="WH_DNA-bd_sf"/>
</dbReference>
<sequence length="386" mass="44507">MAKDKKKLLPPSSLIVTQSNKLVEARYSLPLGEQRLILSMIAKIQPDDADFTEYRINVKEFASFLGLDQKSIYRGFHAIQKSIVSRVLVFYEDDGPLAIGWVSSAKYLDGEGAVLLSFDPKLKPYLLQLKGNFTSCRLEMLLSFKSQYTMRVYNLLKQYEHLKTREIKIEVLREILGLRVDLHPEYSNFKLNIIKPVQKELKAKSDLSFEFDEIKYGRRVGAIRFHIFTKKLNESSTIESPIEGIPILSILDLSPLEIHADTLLDQLMVLVPEQHRAKKTVQTALGVFEQKNGFDYVKRNILYSNTKADKSYAGFLNNALKNDWGHDWELDQKIQPVKKKVVEIWERQGFASQKEYDDAMYRKQMEQYNKVGQNVHPLIHGAMVDG</sequence>
<evidence type="ECO:0000313" key="3">
    <source>
        <dbReference type="EMBL" id="SJM90824.1"/>
    </source>
</evidence>
<proteinExistence type="inferred from homology"/>
<dbReference type="OrthoDB" id="9765378at2"/>
<gene>
    <name evidence="3" type="ORF">CRENPOLYSF1_1590003</name>
</gene>
<dbReference type="GO" id="GO:0003887">
    <property type="term" value="F:DNA-directed DNA polymerase activity"/>
    <property type="evidence" value="ECO:0007669"/>
    <property type="project" value="InterPro"/>
</dbReference>
<dbReference type="Pfam" id="PF01051">
    <property type="entry name" value="Rep3_N"/>
    <property type="match status" value="1"/>
</dbReference>
<dbReference type="Pfam" id="PF21205">
    <property type="entry name" value="Rep3_C"/>
    <property type="match status" value="1"/>
</dbReference>
<evidence type="ECO:0000259" key="2">
    <source>
        <dbReference type="Pfam" id="PF01051"/>
    </source>
</evidence>
<comment type="similarity">
    <text evidence="1">Belongs to the initiator RepB protein family.</text>
</comment>
<feature type="domain" description="Initiator Rep protein WH1" evidence="2">
    <location>
        <begin position="15"/>
        <end position="157"/>
    </location>
</feature>
<organism evidence="3 4">
    <name type="scientific">Crenothrix polyspora</name>
    <dbReference type="NCBI Taxonomy" id="360316"/>
    <lineage>
        <taxon>Bacteria</taxon>
        <taxon>Pseudomonadati</taxon>
        <taxon>Pseudomonadota</taxon>
        <taxon>Gammaproteobacteria</taxon>
        <taxon>Methylococcales</taxon>
        <taxon>Crenotrichaceae</taxon>
        <taxon>Crenothrix</taxon>
    </lineage>
</organism>
<evidence type="ECO:0000313" key="4">
    <source>
        <dbReference type="Proteomes" id="UP000195667"/>
    </source>
</evidence>
<dbReference type="InterPro" id="IPR036388">
    <property type="entry name" value="WH-like_DNA-bd_sf"/>
</dbReference>
<name>A0A1R4H3L8_9GAMM</name>
<dbReference type="Gene3D" id="1.10.10.10">
    <property type="entry name" value="Winged helix-like DNA-binding domain superfamily/Winged helix DNA-binding domain"/>
    <property type="match status" value="2"/>
</dbReference>
<dbReference type="RefSeq" id="WP_087142701.1">
    <property type="nucleotide sequence ID" value="NZ_FUKI01000067.1"/>
</dbReference>
<accession>A0A1R4H3L8</accession>
<keyword evidence="4" id="KW-1185">Reference proteome</keyword>